<comment type="similarity">
    <text evidence="1">Belongs to the UPF0111 family.</text>
</comment>
<evidence type="ECO:0000256" key="1">
    <source>
        <dbReference type="ARBA" id="ARBA00008591"/>
    </source>
</evidence>
<comment type="caution">
    <text evidence="2">The sequence shown here is derived from an EMBL/GenBank/DDBJ whole genome shotgun (WGS) entry which is preliminary data.</text>
</comment>
<dbReference type="Pfam" id="PF01865">
    <property type="entry name" value="PhoU_div"/>
    <property type="match status" value="1"/>
</dbReference>
<accession>A0A3S0GCJ1</accession>
<dbReference type="OrthoDB" id="9797568at2"/>
<dbReference type="InterPro" id="IPR018445">
    <property type="entry name" value="Put_Phosphate_transp_reg"/>
</dbReference>
<keyword evidence="3" id="KW-1185">Reference proteome</keyword>
<dbReference type="EMBL" id="PXZH01000006">
    <property type="protein sequence ID" value="RST88709.1"/>
    <property type="molecule type" value="Genomic_DNA"/>
</dbReference>
<evidence type="ECO:0000313" key="2">
    <source>
        <dbReference type="EMBL" id="RST88709.1"/>
    </source>
</evidence>
<dbReference type="Gene3D" id="1.20.58.220">
    <property type="entry name" value="Phosphate transport system protein phou homolog 2, domain 2"/>
    <property type="match status" value="1"/>
</dbReference>
<dbReference type="AlphaFoldDB" id="A0A3S0GCJ1"/>
<sequence>MDRKGVFLMRRSRKEFDYFAEFLNLTNKGQEASNELLKVLKDYDSGTIENQAYQIHEIEQAGDKIVHNIMDELNHSFITPIDREDIVLLTESLDNILDGLDSVPFQLDSYLITEIRGKAIEITELIVEAMNHLIGVAKEFAKFKNSKVLGEKIAHVNSIEEQADFLYRSAVKELFSTEQDIFNVVKWKAVYRRLEDIMDDIEKTADVMAGLVIKNT</sequence>
<dbReference type="InterPro" id="IPR052912">
    <property type="entry name" value="UPF0111_domain"/>
</dbReference>
<proteinExistence type="inferred from homology"/>
<evidence type="ECO:0000313" key="3">
    <source>
        <dbReference type="Proteomes" id="UP000277864"/>
    </source>
</evidence>
<name>A0A3S0GCJ1_9ENTE</name>
<dbReference type="PANTHER" id="PTHR37298:SF1">
    <property type="entry name" value="UPF0111 PROTEIN YKAA"/>
    <property type="match status" value="1"/>
</dbReference>
<protein>
    <submittedName>
        <fullName evidence="2">DUF47 domain-containing protein</fullName>
    </submittedName>
</protein>
<gene>
    <name evidence="2" type="ORF">C7P63_08890</name>
</gene>
<organism evidence="2 3">
    <name type="scientific">Vagococcus humatus</name>
    <dbReference type="NCBI Taxonomy" id="1889241"/>
    <lineage>
        <taxon>Bacteria</taxon>
        <taxon>Bacillati</taxon>
        <taxon>Bacillota</taxon>
        <taxon>Bacilli</taxon>
        <taxon>Lactobacillales</taxon>
        <taxon>Enterococcaceae</taxon>
        <taxon>Vagococcus</taxon>
    </lineage>
</organism>
<reference evidence="2 3" key="1">
    <citation type="submission" date="2018-03" db="EMBL/GenBank/DDBJ databases">
        <authorList>
            <person name="Gulvik C.A."/>
        </authorList>
    </citation>
    <scope>NUCLEOTIDE SEQUENCE [LARGE SCALE GENOMIC DNA]</scope>
    <source>
        <strain evidence="2 3">JCM 31581</strain>
    </source>
</reference>
<dbReference type="Proteomes" id="UP000277864">
    <property type="component" value="Unassembled WGS sequence"/>
</dbReference>
<dbReference type="InterPro" id="IPR038078">
    <property type="entry name" value="PhoU-like_sf"/>
</dbReference>
<dbReference type="PANTHER" id="PTHR37298">
    <property type="entry name" value="UPF0111 PROTEIN YKAA"/>
    <property type="match status" value="1"/>
</dbReference>